<dbReference type="Pfam" id="PF07885">
    <property type="entry name" value="Ion_trans_2"/>
    <property type="match status" value="2"/>
</dbReference>
<keyword evidence="14" id="KW-1185">Reference proteome</keyword>
<reference evidence="13" key="1">
    <citation type="journal article" date="2023" name="Nat. Commun.">
        <title>Diploid and tetraploid genomes of Acorus and the evolution of monocots.</title>
        <authorList>
            <person name="Ma L."/>
            <person name="Liu K.W."/>
            <person name="Li Z."/>
            <person name="Hsiao Y.Y."/>
            <person name="Qi Y."/>
            <person name="Fu T."/>
            <person name="Tang G.D."/>
            <person name="Zhang D."/>
            <person name="Sun W.H."/>
            <person name="Liu D.K."/>
            <person name="Li Y."/>
            <person name="Chen G.Z."/>
            <person name="Liu X.D."/>
            <person name="Liao X.Y."/>
            <person name="Jiang Y.T."/>
            <person name="Yu X."/>
            <person name="Hao Y."/>
            <person name="Huang J."/>
            <person name="Zhao X.W."/>
            <person name="Ke S."/>
            <person name="Chen Y.Y."/>
            <person name="Wu W.L."/>
            <person name="Hsu J.L."/>
            <person name="Lin Y.F."/>
            <person name="Huang M.D."/>
            <person name="Li C.Y."/>
            <person name="Huang L."/>
            <person name="Wang Z.W."/>
            <person name="Zhao X."/>
            <person name="Zhong W.Y."/>
            <person name="Peng D.H."/>
            <person name="Ahmad S."/>
            <person name="Lan S."/>
            <person name="Zhang J.S."/>
            <person name="Tsai W.C."/>
            <person name="Van de Peer Y."/>
            <person name="Liu Z.J."/>
        </authorList>
    </citation>
    <scope>NUCLEOTIDE SEQUENCE</scope>
    <source>
        <strain evidence="13">SCP</strain>
    </source>
</reference>
<dbReference type="InterPro" id="IPR018247">
    <property type="entry name" value="EF_Hand_1_Ca_BS"/>
</dbReference>
<evidence type="ECO:0000256" key="6">
    <source>
        <dbReference type="ARBA" id="ARBA00022989"/>
    </source>
</evidence>
<evidence type="ECO:0000256" key="8">
    <source>
        <dbReference type="ARBA" id="ARBA00023136"/>
    </source>
</evidence>
<reference evidence="13" key="2">
    <citation type="submission" date="2023-06" db="EMBL/GenBank/DDBJ databases">
        <authorList>
            <person name="Ma L."/>
            <person name="Liu K.-W."/>
            <person name="Li Z."/>
            <person name="Hsiao Y.-Y."/>
            <person name="Qi Y."/>
            <person name="Fu T."/>
            <person name="Tang G."/>
            <person name="Zhang D."/>
            <person name="Sun W.-H."/>
            <person name="Liu D.-K."/>
            <person name="Li Y."/>
            <person name="Chen G.-Z."/>
            <person name="Liu X.-D."/>
            <person name="Liao X.-Y."/>
            <person name="Jiang Y.-T."/>
            <person name="Yu X."/>
            <person name="Hao Y."/>
            <person name="Huang J."/>
            <person name="Zhao X.-W."/>
            <person name="Ke S."/>
            <person name="Chen Y.-Y."/>
            <person name="Wu W.-L."/>
            <person name="Hsu J.-L."/>
            <person name="Lin Y.-F."/>
            <person name="Huang M.-D."/>
            <person name="Li C.-Y."/>
            <person name="Huang L."/>
            <person name="Wang Z.-W."/>
            <person name="Zhao X."/>
            <person name="Zhong W.-Y."/>
            <person name="Peng D.-H."/>
            <person name="Ahmad S."/>
            <person name="Lan S."/>
            <person name="Zhang J.-S."/>
            <person name="Tsai W.-C."/>
            <person name="Van De Peer Y."/>
            <person name="Liu Z.-J."/>
        </authorList>
    </citation>
    <scope>NUCLEOTIDE SEQUENCE</scope>
    <source>
        <strain evidence="13">SCP</strain>
        <tissue evidence="13">Leaves</tissue>
    </source>
</reference>
<feature type="region of interest" description="Disordered" evidence="10">
    <location>
        <begin position="1"/>
        <end position="33"/>
    </location>
</feature>
<evidence type="ECO:0000256" key="3">
    <source>
        <dbReference type="ARBA" id="ARBA00022448"/>
    </source>
</evidence>
<dbReference type="InterPro" id="IPR013099">
    <property type="entry name" value="K_chnl_dom"/>
</dbReference>
<comment type="subcellular location">
    <subcellularLocation>
        <location evidence="1">Membrane</location>
        <topology evidence="1">Multi-pass membrane protein</topology>
    </subcellularLocation>
</comment>
<evidence type="ECO:0000256" key="10">
    <source>
        <dbReference type="SAM" id="MobiDB-lite"/>
    </source>
</evidence>
<organism evidence="13 14">
    <name type="scientific">Acorus gramineus</name>
    <name type="common">Dwarf sweet flag</name>
    <dbReference type="NCBI Taxonomy" id="55184"/>
    <lineage>
        <taxon>Eukaryota</taxon>
        <taxon>Viridiplantae</taxon>
        <taxon>Streptophyta</taxon>
        <taxon>Embryophyta</taxon>
        <taxon>Tracheophyta</taxon>
        <taxon>Spermatophyta</taxon>
        <taxon>Magnoliopsida</taxon>
        <taxon>Liliopsida</taxon>
        <taxon>Acoraceae</taxon>
        <taxon>Acorus</taxon>
    </lineage>
</organism>
<gene>
    <name evidence="13" type="ORF">QJS04_geneDACA019301</name>
</gene>
<dbReference type="GO" id="GO:0022841">
    <property type="term" value="F:potassium ion leak channel activity"/>
    <property type="evidence" value="ECO:0007669"/>
    <property type="project" value="TreeGrafter"/>
</dbReference>
<accession>A0AAV9A3Z0</accession>
<evidence type="ECO:0000256" key="1">
    <source>
        <dbReference type="ARBA" id="ARBA00004141"/>
    </source>
</evidence>
<dbReference type="Gene3D" id="1.10.238.10">
    <property type="entry name" value="EF-hand"/>
    <property type="match status" value="1"/>
</dbReference>
<dbReference type="GO" id="GO:0015271">
    <property type="term" value="F:outward rectifier potassium channel activity"/>
    <property type="evidence" value="ECO:0007669"/>
    <property type="project" value="TreeGrafter"/>
</dbReference>
<keyword evidence="8 11" id="KW-0472">Membrane</keyword>
<dbReference type="InterPro" id="IPR011992">
    <property type="entry name" value="EF-hand-dom_pair"/>
</dbReference>
<dbReference type="PRINTS" id="PR01333">
    <property type="entry name" value="2POREKCHANEL"/>
</dbReference>
<evidence type="ECO:0000256" key="11">
    <source>
        <dbReference type="SAM" id="Phobius"/>
    </source>
</evidence>
<feature type="compositionally biased region" description="Polar residues" evidence="10">
    <location>
        <begin position="9"/>
        <end position="18"/>
    </location>
</feature>
<feature type="domain" description="Potassium channel" evidence="12">
    <location>
        <begin position="67"/>
        <end position="137"/>
    </location>
</feature>
<comment type="similarity">
    <text evidence="2">Belongs to the two pore domain potassium channel (TC 1.A.1.7) family.</text>
</comment>
<keyword evidence="7" id="KW-0406">Ion transport</keyword>
<dbReference type="Gene3D" id="1.10.287.70">
    <property type="match status" value="2"/>
</dbReference>
<evidence type="ECO:0000256" key="9">
    <source>
        <dbReference type="ARBA" id="ARBA00023303"/>
    </source>
</evidence>
<dbReference type="GO" id="GO:0009705">
    <property type="term" value="C:plant-type vacuole membrane"/>
    <property type="evidence" value="ECO:0007669"/>
    <property type="project" value="TreeGrafter"/>
</dbReference>
<dbReference type="FunFam" id="1.10.287.70:FF:000167">
    <property type="entry name" value="Two-pore potassium channel 2-like"/>
    <property type="match status" value="1"/>
</dbReference>
<feature type="transmembrane region" description="Helical" evidence="11">
    <location>
        <begin position="117"/>
        <end position="137"/>
    </location>
</feature>
<dbReference type="Proteomes" id="UP001179952">
    <property type="component" value="Unassembled WGS sequence"/>
</dbReference>
<dbReference type="SUPFAM" id="SSF81324">
    <property type="entry name" value="Voltage-gated potassium channels"/>
    <property type="match status" value="2"/>
</dbReference>
<name>A0AAV9A3Z0_ACOGR</name>
<evidence type="ECO:0000259" key="12">
    <source>
        <dbReference type="Pfam" id="PF07885"/>
    </source>
</evidence>
<evidence type="ECO:0000256" key="4">
    <source>
        <dbReference type="ARBA" id="ARBA00022692"/>
    </source>
</evidence>
<feature type="transmembrane region" description="Helical" evidence="11">
    <location>
        <begin position="184"/>
        <end position="205"/>
    </location>
</feature>
<feature type="transmembrane region" description="Helical" evidence="11">
    <location>
        <begin position="58"/>
        <end position="79"/>
    </location>
</feature>
<keyword evidence="6 11" id="KW-1133">Transmembrane helix</keyword>
<keyword evidence="3" id="KW-0813">Transport</keyword>
<feature type="compositionally biased region" description="Basic residues" evidence="10">
    <location>
        <begin position="20"/>
        <end position="31"/>
    </location>
</feature>
<sequence>MEEHLLPSVSYNAVQSHTPPRNHRRLTRRSRSAPSLFTCTQSIPPCLAIDNSHRTPSFVRIASIGAALYITLGVIVFIVKRDSFSGHRTCSLVDALYFSVVTLCTIGYGDIVPRTPLTKLFVCAFVLVGFGFVDVLLDGLVRHVLDRQEAVLLSAVDGGEQGSVVLRTYVMDVEKRRMRIRMKVGCALCVVVGCVASGTVAARVLEGLDWLESFYLSVTSVTTVGYGDYSFTTVRGRAFATAWLLVSTLAVARAFLCLTELRIERRNRRIAEWVMKKKMTVGDLVAADLDSDGSISKSEYVIYKLKEMGKIAEKDILQICEQFDRLDARNYKKITLSELMESHHLSFAMMDEK</sequence>
<evidence type="ECO:0000313" key="14">
    <source>
        <dbReference type="Proteomes" id="UP001179952"/>
    </source>
</evidence>
<dbReference type="InterPro" id="IPR003280">
    <property type="entry name" value="2pore_dom_K_chnl"/>
</dbReference>
<evidence type="ECO:0000256" key="5">
    <source>
        <dbReference type="ARBA" id="ARBA00022837"/>
    </source>
</evidence>
<proteinExistence type="inferred from homology"/>
<dbReference type="SUPFAM" id="SSF47473">
    <property type="entry name" value="EF-hand"/>
    <property type="match status" value="1"/>
</dbReference>
<evidence type="ECO:0000313" key="13">
    <source>
        <dbReference type="EMBL" id="KAK1258883.1"/>
    </source>
</evidence>
<keyword evidence="5" id="KW-0106">Calcium</keyword>
<dbReference type="AlphaFoldDB" id="A0AAV9A3Z0"/>
<evidence type="ECO:0000256" key="2">
    <source>
        <dbReference type="ARBA" id="ARBA00010159"/>
    </source>
</evidence>
<dbReference type="PANTHER" id="PTHR11003">
    <property type="entry name" value="POTASSIUM CHANNEL, SUBFAMILY K"/>
    <property type="match status" value="1"/>
</dbReference>
<keyword evidence="4 11" id="KW-0812">Transmembrane</keyword>
<protein>
    <submittedName>
        <fullName evidence="13">Two-pore potassium channel 2</fullName>
    </submittedName>
</protein>
<evidence type="ECO:0000256" key="7">
    <source>
        <dbReference type="ARBA" id="ARBA00023065"/>
    </source>
</evidence>
<dbReference type="GO" id="GO:0030322">
    <property type="term" value="P:stabilization of membrane potential"/>
    <property type="evidence" value="ECO:0007669"/>
    <property type="project" value="TreeGrafter"/>
</dbReference>
<comment type="caution">
    <text evidence="13">The sequence shown here is derived from an EMBL/GenBank/DDBJ whole genome shotgun (WGS) entry which is preliminary data.</text>
</comment>
<feature type="transmembrane region" description="Helical" evidence="11">
    <location>
        <begin position="91"/>
        <end position="111"/>
    </location>
</feature>
<feature type="domain" description="Potassium channel" evidence="12">
    <location>
        <begin position="191"/>
        <end position="256"/>
    </location>
</feature>
<dbReference type="PROSITE" id="PS00018">
    <property type="entry name" value="EF_HAND_1"/>
    <property type="match status" value="1"/>
</dbReference>
<dbReference type="GO" id="GO:0005886">
    <property type="term" value="C:plasma membrane"/>
    <property type="evidence" value="ECO:0007669"/>
    <property type="project" value="TreeGrafter"/>
</dbReference>
<keyword evidence="9 13" id="KW-0407">Ion channel</keyword>
<feature type="transmembrane region" description="Helical" evidence="11">
    <location>
        <begin position="238"/>
        <end position="259"/>
    </location>
</feature>
<dbReference type="EMBL" id="JAUJYN010000013">
    <property type="protein sequence ID" value="KAK1258883.1"/>
    <property type="molecule type" value="Genomic_DNA"/>
</dbReference>
<dbReference type="PANTHER" id="PTHR11003:SF303">
    <property type="entry name" value="OS01G0696100 PROTEIN"/>
    <property type="match status" value="1"/>
</dbReference>